<comment type="caution">
    <text evidence="3">The sequence shown here is derived from an EMBL/GenBank/DDBJ whole genome shotgun (WGS) entry which is preliminary data.</text>
</comment>
<dbReference type="NCBIfam" id="TIGR01894">
    <property type="entry name" value="cas_TM1795_cmr1"/>
    <property type="match status" value="1"/>
</dbReference>
<evidence type="ECO:0000259" key="2">
    <source>
        <dbReference type="Pfam" id="PF03787"/>
    </source>
</evidence>
<sequence>MVRKLEGPTTNVTDLELSIAKNPNLQKVYAITVVTPMFGGGYLAGQIDTERLVRTGTVRGQLRFWWRATRGAAYENVYELRKREAEIFGDTSRPSCIKIWIEPTSTESTSKIHFPKYALYSAGKEVDAAKKSSVEHTIGHTFKLHIIYKQPFDDITKSMDLEEIERKEIEPALWAWINFGGVGARTRRGCGSLFCDGISPTIDNCTPEHFLSWFDKHIEKYELKLLQADQSRDWPTLSNQIKTRSRIEEIKDAWHEAIEAYRLFRRRANQEKGKPRPGRSHWPEADSIRTITGMAHPKHNKKYPASKPEKLISFPKAQLGLPIIFEFKQQMDEDKELSYEERRKRRHWEKEPYKTQLVPKGKDRLASPVILKPLSCTPHKSLGIIAILNQPRLEGAELKQNDRIVKQLGTKEIYPNVSYDNNPMQDNKKVYTSAVEAFLNSKEVEKFCESTNLKRY</sequence>
<feature type="domain" description="CRISPR type III-associated protein" evidence="2">
    <location>
        <begin position="31"/>
        <end position="193"/>
    </location>
</feature>
<keyword evidence="1" id="KW-0051">Antiviral defense</keyword>
<organism evidence="3 4">
    <name type="scientific">Paenibacillus farraposensis</name>
    <dbReference type="NCBI Taxonomy" id="2807095"/>
    <lineage>
        <taxon>Bacteria</taxon>
        <taxon>Bacillati</taxon>
        <taxon>Bacillota</taxon>
        <taxon>Bacilli</taxon>
        <taxon>Bacillales</taxon>
        <taxon>Paenibacillaceae</taxon>
        <taxon>Paenibacillus</taxon>
    </lineage>
</organism>
<evidence type="ECO:0000256" key="1">
    <source>
        <dbReference type="ARBA" id="ARBA00023118"/>
    </source>
</evidence>
<dbReference type="Proteomes" id="UP001597340">
    <property type="component" value="Unassembled WGS sequence"/>
</dbReference>
<gene>
    <name evidence="3" type="primary">cmr1</name>
    <name evidence="3" type="ORF">ACFQ5D_20425</name>
</gene>
<protein>
    <submittedName>
        <fullName evidence="3">Type III-B CRISPR module RAMP protein Cmr1</fullName>
    </submittedName>
</protein>
<reference evidence="4" key="1">
    <citation type="journal article" date="2019" name="Int. J. Syst. Evol. Microbiol.">
        <title>The Global Catalogue of Microorganisms (GCM) 10K type strain sequencing project: providing services to taxonomists for standard genome sequencing and annotation.</title>
        <authorList>
            <consortium name="The Broad Institute Genomics Platform"/>
            <consortium name="The Broad Institute Genome Sequencing Center for Infectious Disease"/>
            <person name="Wu L."/>
            <person name="Ma J."/>
        </authorList>
    </citation>
    <scope>NUCLEOTIDE SEQUENCE [LARGE SCALE GENOMIC DNA]</scope>
    <source>
        <strain evidence="4">CCM 9147</strain>
    </source>
</reference>
<proteinExistence type="predicted"/>
<dbReference type="InterPro" id="IPR005537">
    <property type="entry name" value="RAMP_III_fam"/>
</dbReference>
<evidence type="ECO:0000313" key="3">
    <source>
        <dbReference type="EMBL" id="MFD1463669.1"/>
    </source>
</evidence>
<dbReference type="InterPro" id="IPR007522">
    <property type="entry name" value="CRISPR-assoc_prot_TM1795"/>
</dbReference>
<name>A0ABW4DIX1_9BACL</name>
<evidence type="ECO:0000313" key="4">
    <source>
        <dbReference type="Proteomes" id="UP001597340"/>
    </source>
</evidence>
<dbReference type="EMBL" id="JBHTNZ010000039">
    <property type="protein sequence ID" value="MFD1463669.1"/>
    <property type="molecule type" value="Genomic_DNA"/>
</dbReference>
<keyword evidence="4" id="KW-1185">Reference proteome</keyword>
<dbReference type="RefSeq" id="WP_229525146.1">
    <property type="nucleotide sequence ID" value="NZ_JAFFQR010000087.1"/>
</dbReference>
<accession>A0ABW4DIX1</accession>
<dbReference type="Pfam" id="PF03787">
    <property type="entry name" value="RAMPs"/>
    <property type="match status" value="1"/>
</dbReference>